<feature type="region of interest" description="Disordered" evidence="1">
    <location>
        <begin position="62"/>
        <end position="128"/>
    </location>
</feature>
<proteinExistence type="predicted"/>
<dbReference type="EMBL" id="NMUH01003094">
    <property type="protein sequence ID" value="MQM03766.1"/>
    <property type="molecule type" value="Genomic_DNA"/>
</dbReference>
<comment type="caution">
    <text evidence="2">The sequence shown here is derived from an EMBL/GenBank/DDBJ whole genome shotgun (WGS) entry which is preliminary data.</text>
</comment>
<protein>
    <submittedName>
        <fullName evidence="2">Uncharacterized protein</fullName>
    </submittedName>
</protein>
<evidence type="ECO:0000256" key="1">
    <source>
        <dbReference type="SAM" id="MobiDB-lite"/>
    </source>
</evidence>
<reference evidence="2" key="1">
    <citation type="submission" date="2017-07" db="EMBL/GenBank/DDBJ databases">
        <title>Taro Niue Genome Assembly and Annotation.</title>
        <authorList>
            <person name="Atibalentja N."/>
            <person name="Keating K."/>
            <person name="Fields C.J."/>
        </authorList>
    </citation>
    <scope>NUCLEOTIDE SEQUENCE</scope>
    <source>
        <strain evidence="2">Niue_2</strain>
        <tissue evidence="2">Leaf</tissue>
    </source>
</reference>
<evidence type="ECO:0000313" key="3">
    <source>
        <dbReference type="Proteomes" id="UP000652761"/>
    </source>
</evidence>
<accession>A0A843W751</accession>
<dbReference type="Proteomes" id="UP000652761">
    <property type="component" value="Unassembled WGS sequence"/>
</dbReference>
<feature type="compositionally biased region" description="Polar residues" evidence="1">
    <location>
        <begin position="93"/>
        <end position="113"/>
    </location>
</feature>
<feature type="non-terminal residue" evidence="2">
    <location>
        <position position="1"/>
    </location>
</feature>
<feature type="compositionally biased region" description="Basic and acidic residues" evidence="1">
    <location>
        <begin position="114"/>
        <end position="128"/>
    </location>
</feature>
<sequence>LAASIDILQQVCNIHRSRISADGHLSTDGCNLSFELFWLTISVRSVDRSTVVCRQGLSPHLRTLNQSPNNHQSRRISPKTPRESRQNLAFPARSSNATRSRSFPRAQITQQKLQESRKAKVEGRSGNEKGRFCSRAALLQQARPVNVNITGRLLNRLQSDVQIACRQVQAQTSTSLDADSDSTAILGRQPQVNDNGLGRVEELLVAEELWNDHKKLIFFPFSSAANCTNRPLEINQRLGRRPYERDGPIGRVLSLVVIAHPSRSERDDHPVAIPLLDLTTPSRS</sequence>
<name>A0A843W751_COLES</name>
<dbReference type="AlphaFoldDB" id="A0A843W751"/>
<evidence type="ECO:0000313" key="2">
    <source>
        <dbReference type="EMBL" id="MQM03766.1"/>
    </source>
</evidence>
<keyword evidence="3" id="KW-1185">Reference proteome</keyword>
<gene>
    <name evidence="2" type="ORF">Taro_036556</name>
</gene>
<organism evidence="2 3">
    <name type="scientific">Colocasia esculenta</name>
    <name type="common">Wild taro</name>
    <name type="synonym">Arum esculentum</name>
    <dbReference type="NCBI Taxonomy" id="4460"/>
    <lineage>
        <taxon>Eukaryota</taxon>
        <taxon>Viridiplantae</taxon>
        <taxon>Streptophyta</taxon>
        <taxon>Embryophyta</taxon>
        <taxon>Tracheophyta</taxon>
        <taxon>Spermatophyta</taxon>
        <taxon>Magnoliopsida</taxon>
        <taxon>Liliopsida</taxon>
        <taxon>Araceae</taxon>
        <taxon>Aroideae</taxon>
        <taxon>Colocasieae</taxon>
        <taxon>Colocasia</taxon>
    </lineage>
</organism>